<keyword evidence="3" id="KW-1185">Reference proteome</keyword>
<gene>
    <name evidence="2" type="ORF">H1Q58_08215</name>
</gene>
<reference evidence="2 3" key="1">
    <citation type="submission" date="2020-07" db="EMBL/GenBank/DDBJ databases">
        <title>Screening of a cold-adapted Planococcus bacterium producing protease in traditional shrimp paste and protease identification by genome sequencing.</title>
        <authorList>
            <person name="Gao R."/>
            <person name="Leng W."/>
            <person name="Chu Q."/>
            <person name="Wu X."/>
            <person name="Liu H."/>
            <person name="Li X."/>
        </authorList>
    </citation>
    <scope>NUCLEOTIDE SEQUENCE [LARGE SCALE GENOMIC DNA]</scope>
    <source>
        <strain evidence="2 3">XJ11</strain>
    </source>
</reference>
<dbReference type="PANTHER" id="PTHR43798">
    <property type="entry name" value="MONOACYLGLYCEROL LIPASE"/>
    <property type="match status" value="1"/>
</dbReference>
<organism evidence="2 3">
    <name type="scientific">Planococcus maritimus</name>
    <dbReference type="NCBI Taxonomy" id="192421"/>
    <lineage>
        <taxon>Bacteria</taxon>
        <taxon>Bacillati</taxon>
        <taxon>Bacillota</taxon>
        <taxon>Bacilli</taxon>
        <taxon>Bacillales</taxon>
        <taxon>Caryophanaceae</taxon>
        <taxon>Planococcus</taxon>
    </lineage>
</organism>
<dbReference type="KEGG" id="pdec:H1Q58_08215"/>
<dbReference type="InterPro" id="IPR029058">
    <property type="entry name" value="AB_hydrolase_fold"/>
</dbReference>
<dbReference type="PRINTS" id="PR00111">
    <property type="entry name" value="ABHYDROLASE"/>
</dbReference>
<keyword evidence="2" id="KW-0378">Hydrolase</keyword>
<feature type="domain" description="AB hydrolase-1" evidence="1">
    <location>
        <begin position="26"/>
        <end position="127"/>
    </location>
</feature>
<dbReference type="EMBL" id="CP059540">
    <property type="protein sequence ID" value="QMT18928.1"/>
    <property type="molecule type" value="Genomic_DNA"/>
</dbReference>
<evidence type="ECO:0000259" key="1">
    <source>
        <dbReference type="Pfam" id="PF00561"/>
    </source>
</evidence>
<dbReference type="InterPro" id="IPR050266">
    <property type="entry name" value="AB_hydrolase_sf"/>
</dbReference>
<protein>
    <submittedName>
        <fullName evidence="2">Alpha/beta hydrolase</fullName>
    </submittedName>
</protein>
<dbReference type="SUPFAM" id="SSF53474">
    <property type="entry name" value="alpha/beta-Hydrolases"/>
    <property type="match status" value="1"/>
</dbReference>
<dbReference type="Proteomes" id="UP000514716">
    <property type="component" value="Chromosome"/>
</dbReference>
<accession>A0A7D7MKF5</accession>
<dbReference type="Gene3D" id="3.40.50.1820">
    <property type="entry name" value="alpha/beta hydrolase"/>
    <property type="match status" value="1"/>
</dbReference>
<dbReference type="RefSeq" id="WP_182093379.1">
    <property type="nucleotide sequence ID" value="NZ_CP059540.1"/>
</dbReference>
<dbReference type="InterPro" id="IPR000073">
    <property type="entry name" value="AB_hydrolase_1"/>
</dbReference>
<dbReference type="GO" id="GO:0016020">
    <property type="term" value="C:membrane"/>
    <property type="evidence" value="ECO:0007669"/>
    <property type="project" value="TreeGrafter"/>
</dbReference>
<dbReference type="AlphaFoldDB" id="A0A7D7MKF5"/>
<proteinExistence type="predicted"/>
<evidence type="ECO:0000313" key="2">
    <source>
        <dbReference type="EMBL" id="QMT18928.1"/>
    </source>
</evidence>
<evidence type="ECO:0000313" key="3">
    <source>
        <dbReference type="Proteomes" id="UP000514716"/>
    </source>
</evidence>
<sequence>MNKEIVTLENGLQVGIRIWGSENQTTLLFLHGLGSTAASFTELATSLSVKYRILALDLPGHGESTYIKDEKFFSVASMAKWVVEVLKYYNIRDVHVVGHSIGGNIGLAIAKMRSIRSLILLDGGYIRSSSIPGSSLEEEVRMAEQHCKSYIFDSWEKVEMELREGGLSPSLVELAKLSMKEEEYQIKPILASDIAGYYKKQHFYEPSEETLIKVDAPVLLLRSTLPEEFNSHRKKEAARFSQYLNLTAVAVEEASHDIYWERPAAVSSQISQWIGK</sequence>
<name>A0A7D7MKF5_PLAMR</name>
<dbReference type="PANTHER" id="PTHR43798:SF33">
    <property type="entry name" value="HYDROLASE, PUTATIVE (AFU_ORTHOLOGUE AFUA_2G14860)-RELATED"/>
    <property type="match status" value="1"/>
</dbReference>
<dbReference type="Pfam" id="PF00561">
    <property type="entry name" value="Abhydrolase_1"/>
    <property type="match status" value="1"/>
</dbReference>
<dbReference type="GO" id="GO:0016787">
    <property type="term" value="F:hydrolase activity"/>
    <property type="evidence" value="ECO:0007669"/>
    <property type="project" value="UniProtKB-KW"/>
</dbReference>